<evidence type="ECO:0000313" key="2">
    <source>
        <dbReference type="Proteomes" id="UP000298663"/>
    </source>
</evidence>
<proteinExistence type="predicted"/>
<reference evidence="1 2" key="1">
    <citation type="journal article" date="2015" name="Genome Biol.">
        <title>Comparative genomics of Steinernema reveals deeply conserved gene regulatory networks.</title>
        <authorList>
            <person name="Dillman A.R."/>
            <person name="Macchietto M."/>
            <person name="Porter C.F."/>
            <person name="Rogers A."/>
            <person name="Williams B."/>
            <person name="Antoshechkin I."/>
            <person name="Lee M.M."/>
            <person name="Goodwin Z."/>
            <person name="Lu X."/>
            <person name="Lewis E.E."/>
            <person name="Goodrich-Blair H."/>
            <person name="Stock S.P."/>
            <person name="Adams B.J."/>
            <person name="Sternberg P.W."/>
            <person name="Mortazavi A."/>
        </authorList>
    </citation>
    <scope>NUCLEOTIDE SEQUENCE [LARGE SCALE GENOMIC DNA]</scope>
    <source>
        <strain evidence="1 2">ALL</strain>
    </source>
</reference>
<name>A0A4U5P900_STECR</name>
<keyword evidence="2" id="KW-1185">Reference proteome</keyword>
<sequence length="99" mass="11728">MLIVCLHTRQSAVKNNRRWQHFPQITGRDATKSRVRKQIKIEERLPKTRRLRQRVICSFVPTDERPFLAETFNLCEFCLEFGRAVKESGFNAVFSIHTH</sequence>
<dbReference type="Proteomes" id="UP000298663">
    <property type="component" value="Unassembled WGS sequence"/>
</dbReference>
<gene>
    <name evidence="1" type="ORF">L596_007344</name>
</gene>
<accession>A0A4U5P900</accession>
<dbReference type="AlphaFoldDB" id="A0A4U5P900"/>
<evidence type="ECO:0000313" key="1">
    <source>
        <dbReference type="EMBL" id="TKR92759.1"/>
    </source>
</evidence>
<reference evidence="1 2" key="2">
    <citation type="journal article" date="2019" name="G3 (Bethesda)">
        <title>Hybrid Assembly of the Genome of the Entomopathogenic Nematode Steinernema carpocapsae Identifies the X-Chromosome.</title>
        <authorList>
            <person name="Serra L."/>
            <person name="Macchietto M."/>
            <person name="Macias-Munoz A."/>
            <person name="McGill C.J."/>
            <person name="Rodriguez I.M."/>
            <person name="Rodriguez B."/>
            <person name="Murad R."/>
            <person name="Mortazavi A."/>
        </authorList>
    </citation>
    <scope>NUCLEOTIDE SEQUENCE [LARGE SCALE GENOMIC DNA]</scope>
    <source>
        <strain evidence="1 2">ALL</strain>
    </source>
</reference>
<protein>
    <submittedName>
        <fullName evidence="1">Uncharacterized protein</fullName>
    </submittedName>
</protein>
<comment type="caution">
    <text evidence="1">The sequence shown here is derived from an EMBL/GenBank/DDBJ whole genome shotgun (WGS) entry which is preliminary data.</text>
</comment>
<dbReference type="EMBL" id="AZBU02000002">
    <property type="protein sequence ID" value="TKR92759.1"/>
    <property type="molecule type" value="Genomic_DNA"/>
</dbReference>
<organism evidence="1 2">
    <name type="scientific">Steinernema carpocapsae</name>
    <name type="common">Entomopathogenic nematode</name>
    <dbReference type="NCBI Taxonomy" id="34508"/>
    <lineage>
        <taxon>Eukaryota</taxon>
        <taxon>Metazoa</taxon>
        <taxon>Ecdysozoa</taxon>
        <taxon>Nematoda</taxon>
        <taxon>Chromadorea</taxon>
        <taxon>Rhabditida</taxon>
        <taxon>Tylenchina</taxon>
        <taxon>Panagrolaimomorpha</taxon>
        <taxon>Strongyloidoidea</taxon>
        <taxon>Steinernematidae</taxon>
        <taxon>Steinernema</taxon>
    </lineage>
</organism>